<accession>A0A0V0GRT7</accession>
<dbReference type="EMBL" id="GEDG01032172">
    <property type="protein sequence ID" value="JAP10959.1"/>
    <property type="molecule type" value="Transcribed_RNA"/>
</dbReference>
<dbReference type="AlphaFoldDB" id="A0A0V0GRT7"/>
<name>A0A0V0GRT7_SOLCH</name>
<evidence type="ECO:0000313" key="1">
    <source>
        <dbReference type="EMBL" id="JAP10959.1"/>
    </source>
</evidence>
<dbReference type="PANTHER" id="PTHR37610:SF77">
    <property type="entry name" value="INTEGRASE CATALYTIC DOMAIN-CONTAINING PROTEIN"/>
    <property type="match status" value="1"/>
</dbReference>
<proteinExistence type="predicted"/>
<dbReference type="PANTHER" id="PTHR37610">
    <property type="entry name" value="CCHC-TYPE DOMAIN-CONTAINING PROTEIN"/>
    <property type="match status" value="1"/>
</dbReference>
<feature type="non-terminal residue" evidence="1">
    <location>
        <position position="166"/>
    </location>
</feature>
<organism evidence="1">
    <name type="scientific">Solanum chacoense</name>
    <name type="common">Chaco potato</name>
    <dbReference type="NCBI Taxonomy" id="4108"/>
    <lineage>
        <taxon>Eukaryota</taxon>
        <taxon>Viridiplantae</taxon>
        <taxon>Streptophyta</taxon>
        <taxon>Embryophyta</taxon>
        <taxon>Tracheophyta</taxon>
        <taxon>Spermatophyta</taxon>
        <taxon>Magnoliopsida</taxon>
        <taxon>eudicotyledons</taxon>
        <taxon>Gunneridae</taxon>
        <taxon>Pentapetalae</taxon>
        <taxon>asterids</taxon>
        <taxon>lamiids</taxon>
        <taxon>Solanales</taxon>
        <taxon>Solanaceae</taxon>
        <taxon>Solanoideae</taxon>
        <taxon>Solaneae</taxon>
        <taxon>Solanum</taxon>
    </lineage>
</organism>
<protein>
    <submittedName>
        <fullName evidence="1">Putative ovule protein</fullName>
    </submittedName>
</protein>
<sequence>MFPSISSSPVITTVKLEGSNNYTPWSSSVEMWFMGQGYEDHLVKNTSDIVASERTKWTQIDAQLCNLLWNSLDPKLLNLFQSCKTCYKVWTKAKTLYTNDMQRIYKVVSDLVQLQQNNQDMASYLGQRNTLKDQFDSLMPLSESITTQEQQRDKFFMVLALKGLRS</sequence>
<reference evidence="1" key="1">
    <citation type="submission" date="2015-12" db="EMBL/GenBank/DDBJ databases">
        <title>Gene expression during late stages of embryo sac development: a critical building block for successful pollen-pistil interactions.</title>
        <authorList>
            <person name="Liu Y."/>
            <person name="Joly V."/>
            <person name="Sabar M."/>
            <person name="Matton D.P."/>
        </authorList>
    </citation>
    <scope>NUCLEOTIDE SEQUENCE</scope>
</reference>